<dbReference type="AlphaFoldDB" id="A0A518KB24"/>
<evidence type="ECO:0000259" key="4">
    <source>
        <dbReference type="Pfam" id="PF01478"/>
    </source>
</evidence>
<feature type="transmembrane region" description="Helical" evidence="2">
    <location>
        <begin position="147"/>
        <end position="167"/>
    </location>
</feature>
<feature type="transmembrane region" description="Helical" evidence="2">
    <location>
        <begin position="114"/>
        <end position="135"/>
    </location>
</feature>
<keyword evidence="2" id="KW-0472">Membrane</keyword>
<feature type="chain" id="PRO_5022165351" evidence="3">
    <location>
        <begin position="22"/>
        <end position="446"/>
    </location>
</feature>
<feature type="transmembrane region" description="Helical" evidence="2">
    <location>
        <begin position="353"/>
        <end position="371"/>
    </location>
</feature>
<feature type="transmembrane region" description="Helical" evidence="2">
    <location>
        <begin position="230"/>
        <end position="249"/>
    </location>
</feature>
<feature type="signal peptide" evidence="3">
    <location>
        <begin position="1"/>
        <end position="21"/>
    </location>
</feature>
<proteinExistence type="inferred from homology"/>
<dbReference type="GO" id="GO:0004190">
    <property type="term" value="F:aspartic-type endopeptidase activity"/>
    <property type="evidence" value="ECO:0007669"/>
    <property type="project" value="InterPro"/>
</dbReference>
<feature type="transmembrane region" description="Helical" evidence="2">
    <location>
        <begin position="72"/>
        <end position="94"/>
    </location>
</feature>
<sequence precursor="true">MNLALAVVFVVAAAAASLANAATYEWAWNRRRFSPWQPTPEGVAPRGWLDRLPIVGWLRLRRDSGLLGRGFWVRPMVVELLFASALAWLCWWEVGAQGLVAKQVGSLAIEAPTAWLWATFAFHAVLAWLMLVASLIDLDEKTIPDEITVPGTLIGLLLATLLPIGLLPNVEDRPQRPVMGVALEEPGGGQLVGSFGLSWRVPTWLEPTHLAAPNDWPRSLEGGPNNHRSLLLGLGCFVVWCFALTPRFWRTRKGVGFGFAVMLRRVGRELLRRPLREILLLGVLWITATWFTGGDAWRGLLTALVGMVVTGGMVWAVRIVGSLALQREAMGFGDVTLMMMIGAFVGWQAGLLVFFLAPFAAVLIAVAQLILKRDDEIPYGPYLCLATGGVVCLWAVVWPRSEALFGMGTVLPVVLIVCLVMLGVLLAIWRQFKIRVLGMSEDWGDE</sequence>
<dbReference type="EMBL" id="CP036349">
    <property type="protein sequence ID" value="QDV74992.1"/>
    <property type="molecule type" value="Genomic_DNA"/>
</dbReference>
<keyword evidence="3" id="KW-0732">Signal</keyword>
<protein>
    <submittedName>
        <fullName evidence="5">Type IV leader peptidase family protein</fullName>
    </submittedName>
</protein>
<dbReference type="PANTHER" id="PTHR30487:SF0">
    <property type="entry name" value="PREPILIN LEADER PEPTIDASE_N-METHYLTRANSFERASE-RELATED"/>
    <property type="match status" value="1"/>
</dbReference>
<evidence type="ECO:0000256" key="3">
    <source>
        <dbReference type="SAM" id="SignalP"/>
    </source>
</evidence>
<feature type="transmembrane region" description="Helical" evidence="2">
    <location>
        <begin position="378"/>
        <end position="397"/>
    </location>
</feature>
<evidence type="ECO:0000256" key="1">
    <source>
        <dbReference type="ARBA" id="ARBA00005801"/>
    </source>
</evidence>
<feature type="transmembrane region" description="Helical" evidence="2">
    <location>
        <begin position="270"/>
        <end position="291"/>
    </location>
</feature>
<evidence type="ECO:0000313" key="6">
    <source>
        <dbReference type="Proteomes" id="UP000316426"/>
    </source>
</evidence>
<feature type="domain" description="Prepilin type IV endopeptidase peptidase" evidence="4">
    <location>
        <begin position="125"/>
        <end position="161"/>
    </location>
</feature>
<dbReference type="GO" id="GO:0005886">
    <property type="term" value="C:plasma membrane"/>
    <property type="evidence" value="ECO:0007669"/>
    <property type="project" value="TreeGrafter"/>
</dbReference>
<dbReference type="InterPro" id="IPR050882">
    <property type="entry name" value="Prepilin_peptidase/N-MTase"/>
</dbReference>
<dbReference type="Proteomes" id="UP000316426">
    <property type="component" value="Chromosome"/>
</dbReference>
<gene>
    <name evidence="5" type="ORF">Spa11_32010</name>
</gene>
<dbReference type="Pfam" id="PF01478">
    <property type="entry name" value="Peptidase_A24"/>
    <property type="match status" value="2"/>
</dbReference>
<evidence type="ECO:0000256" key="2">
    <source>
        <dbReference type="SAM" id="Phobius"/>
    </source>
</evidence>
<dbReference type="KEGG" id="bmei:Spa11_32010"/>
<dbReference type="InterPro" id="IPR000045">
    <property type="entry name" value="Prepilin_IV_endopep_pep"/>
</dbReference>
<reference evidence="5 6" key="1">
    <citation type="submission" date="2019-02" db="EMBL/GenBank/DDBJ databases">
        <title>Deep-cultivation of Planctomycetes and their phenomic and genomic characterization uncovers novel biology.</title>
        <authorList>
            <person name="Wiegand S."/>
            <person name="Jogler M."/>
            <person name="Boedeker C."/>
            <person name="Pinto D."/>
            <person name="Vollmers J."/>
            <person name="Rivas-Marin E."/>
            <person name="Kohn T."/>
            <person name="Peeters S.H."/>
            <person name="Heuer A."/>
            <person name="Rast P."/>
            <person name="Oberbeckmann S."/>
            <person name="Bunk B."/>
            <person name="Jeske O."/>
            <person name="Meyerdierks A."/>
            <person name="Storesund J.E."/>
            <person name="Kallscheuer N."/>
            <person name="Luecker S."/>
            <person name="Lage O.M."/>
            <person name="Pohl T."/>
            <person name="Merkel B.J."/>
            <person name="Hornburger P."/>
            <person name="Mueller R.-W."/>
            <person name="Bruemmer F."/>
            <person name="Labrenz M."/>
            <person name="Spormann A.M."/>
            <person name="Op den Camp H."/>
            <person name="Overmann J."/>
            <person name="Amann R."/>
            <person name="Jetten M.S.M."/>
            <person name="Mascher T."/>
            <person name="Medema M.H."/>
            <person name="Devos D.P."/>
            <person name="Kaster A.-K."/>
            <person name="Ovreas L."/>
            <person name="Rohde M."/>
            <person name="Galperin M.Y."/>
            <person name="Jogler C."/>
        </authorList>
    </citation>
    <scope>NUCLEOTIDE SEQUENCE [LARGE SCALE GENOMIC DNA]</scope>
    <source>
        <strain evidence="5 6">Spa11</strain>
    </source>
</reference>
<keyword evidence="2" id="KW-1133">Transmembrane helix</keyword>
<organism evidence="5 6">
    <name type="scientific">Botrimarina mediterranea</name>
    <dbReference type="NCBI Taxonomy" id="2528022"/>
    <lineage>
        <taxon>Bacteria</taxon>
        <taxon>Pseudomonadati</taxon>
        <taxon>Planctomycetota</taxon>
        <taxon>Planctomycetia</taxon>
        <taxon>Pirellulales</taxon>
        <taxon>Lacipirellulaceae</taxon>
        <taxon>Botrimarina</taxon>
    </lineage>
</organism>
<dbReference type="GO" id="GO:0006465">
    <property type="term" value="P:signal peptide processing"/>
    <property type="evidence" value="ECO:0007669"/>
    <property type="project" value="TreeGrafter"/>
</dbReference>
<keyword evidence="2" id="KW-0812">Transmembrane</keyword>
<comment type="similarity">
    <text evidence="1">Belongs to the peptidase A24 family.</text>
</comment>
<name>A0A518KB24_9BACT</name>
<keyword evidence="6" id="KW-1185">Reference proteome</keyword>
<evidence type="ECO:0000313" key="5">
    <source>
        <dbReference type="EMBL" id="QDV74992.1"/>
    </source>
</evidence>
<feature type="transmembrane region" description="Helical" evidence="2">
    <location>
        <begin position="403"/>
        <end position="429"/>
    </location>
</feature>
<dbReference type="RefSeq" id="WP_145113897.1">
    <property type="nucleotide sequence ID" value="NZ_CP036349.1"/>
</dbReference>
<dbReference type="PANTHER" id="PTHR30487">
    <property type="entry name" value="TYPE 4 PREPILIN-LIKE PROTEINS LEADER PEPTIDE-PROCESSING ENZYME"/>
    <property type="match status" value="1"/>
</dbReference>
<feature type="transmembrane region" description="Helical" evidence="2">
    <location>
        <begin position="297"/>
        <end position="317"/>
    </location>
</feature>
<accession>A0A518KB24</accession>
<dbReference type="Gene3D" id="1.20.120.1220">
    <property type="match status" value="2"/>
</dbReference>
<feature type="domain" description="Prepilin type IV endopeptidase peptidase" evidence="4">
    <location>
        <begin position="278"/>
        <end position="366"/>
    </location>
</feature>